<dbReference type="Gene3D" id="3.30.450.20">
    <property type="entry name" value="PAS domain"/>
    <property type="match status" value="1"/>
</dbReference>
<dbReference type="Pfam" id="PF00015">
    <property type="entry name" value="MCPsignal"/>
    <property type="match status" value="1"/>
</dbReference>
<evidence type="ECO:0000313" key="14">
    <source>
        <dbReference type="EMBL" id="SCY34385.1"/>
    </source>
</evidence>
<keyword evidence="3" id="KW-0145">Chemotaxis</keyword>
<feature type="coiled-coil region" evidence="9">
    <location>
        <begin position="889"/>
        <end position="927"/>
    </location>
</feature>
<keyword evidence="6 11" id="KW-0472">Membrane</keyword>
<dbReference type="RefSeq" id="WP_139163950.1">
    <property type="nucleotide sequence ID" value="NZ_FMUX01000007.1"/>
</dbReference>
<feature type="domain" description="HAMP" evidence="13">
    <location>
        <begin position="660"/>
        <end position="698"/>
    </location>
</feature>
<keyword evidence="8" id="KW-0807">Transducer</keyword>
<evidence type="ECO:0000256" key="4">
    <source>
        <dbReference type="ARBA" id="ARBA00022692"/>
    </source>
</evidence>
<keyword evidence="2" id="KW-1003">Cell membrane</keyword>
<dbReference type="Gene3D" id="1.10.8.500">
    <property type="entry name" value="HAMP domain in histidine kinase"/>
    <property type="match status" value="1"/>
</dbReference>
<evidence type="ECO:0000259" key="12">
    <source>
        <dbReference type="PROSITE" id="PS50111"/>
    </source>
</evidence>
<keyword evidence="9" id="KW-0175">Coiled coil</keyword>
<dbReference type="CDD" id="cd06225">
    <property type="entry name" value="HAMP"/>
    <property type="match status" value="1"/>
</dbReference>
<dbReference type="SUPFAM" id="SSF58104">
    <property type="entry name" value="Methyl-accepting chemotaxis protein (MCP) signaling domain"/>
    <property type="match status" value="1"/>
</dbReference>
<reference evidence="14 15" key="1">
    <citation type="submission" date="2016-10" db="EMBL/GenBank/DDBJ databases">
        <authorList>
            <person name="de Groot N.N."/>
        </authorList>
    </citation>
    <scope>NUCLEOTIDE SEQUENCE [LARGE SCALE GENOMIC DNA]</scope>
    <source>
        <strain evidence="14 15">AA1</strain>
    </source>
</reference>
<feature type="transmembrane region" description="Helical" evidence="11">
    <location>
        <begin position="583"/>
        <end position="606"/>
    </location>
</feature>
<protein>
    <submittedName>
        <fullName evidence="14">Methyl-accepting chemotaxis protein</fullName>
    </submittedName>
</protein>
<accession>A0A1G5F569</accession>
<keyword evidence="5 11" id="KW-1133">Transmembrane helix</keyword>
<evidence type="ECO:0000256" key="1">
    <source>
        <dbReference type="ARBA" id="ARBA00004651"/>
    </source>
</evidence>
<comment type="similarity">
    <text evidence="7">Belongs to the methyl-accepting chemotaxis (MCP) protein family.</text>
</comment>
<sequence length="993" mass="105519">MLKMKNIRLKPKLIGLFLLIGIVPMAIGGWWAGHLASSALTDQAFNKLEAVRVIRETQVKKLFDGRKADISGLVESVDVLKQNAFEKLNAVQDLKAGEMETFFRTQENEMAALSASADVLTFYNVLSAYRKASKAGPAQPFPVATEAYRALVDKHGGFLREYIKRSGYDDLMLLSADHGQVMFTCAQGPDLGTNLVSGPQNREGLARLWARVVETKGVIIEDFSAYTPGQGEQAAFVGAPVRNASGAVVAVVALRLSEGPLNAIVHNRHGMGKSGATYLLGRQGGKTLARSSIVAGGETLYSMGYDFTSKITDYMGKALGGETGSGVYTDSTGKLTMVSYKPLDIPGLNWAMISKEDLEEAIAPRLNGQVEDYYSGYLKKFGYQDLYLIHPEGNVFYSVLRRADYDSNMVTGKFAGSGLGKLVRRVLKDKSLHIADFEPYGPSNNAPCSFIAQPVLNNNGDVELIVALQLSVNAINAIMNERTGMGETGEVYLVGSDLLMRSDSLTDPENFSVAASFANPAKGRVDTVSTKRALAGETDRTLRKDYRGKWMLSSFSSIDIEGTIWAIVAEVEKAEVVAPINKLLLSILIMGIVMAVIVAVIALVVASGIVTPVLKGVAVAKSVAKGDLDVTSDVDQKDEVGALSDALNHMVSNLKDTARVAEQISQGDLTVSVNVMSEKDALGHALTRMVGNLSSTVTDVKTGSDNVASGSVALSSASEELSQGATEQAAAAEEASSSMEQMASNIRQNAENAQQTERLAIQAAGDAEKGGVAVGKTVSAMKEIAEKISIIEEIARQTNMLALNAAIEAARAGEHGKGFAVVADAVRKLAERSQAAAAEIGELSTSSVEVAERAGEMLDRIVPDIRKTAELVQEISAASNEQNTGAEQINQAILQLDQVIQENASASEEMSATAEELSAQAEQLQDAIGFFTVKQASDAGKVKRTSGIKRPAKAAAKEAPAPRKAEPAPAGVNLDLGGGVSEGDALDDEFEKY</sequence>
<feature type="domain" description="Methyl-accepting transducer" evidence="12">
    <location>
        <begin position="703"/>
        <end position="918"/>
    </location>
</feature>
<keyword evidence="15" id="KW-1185">Reference proteome</keyword>
<dbReference type="PROSITE" id="PS50885">
    <property type="entry name" value="HAMP"/>
    <property type="match status" value="2"/>
</dbReference>
<comment type="subcellular location">
    <subcellularLocation>
        <location evidence="1">Cell membrane</location>
        <topology evidence="1">Multi-pass membrane protein</topology>
    </subcellularLocation>
</comment>
<dbReference type="GO" id="GO:0006935">
    <property type="term" value="P:chemotaxis"/>
    <property type="evidence" value="ECO:0007669"/>
    <property type="project" value="UniProtKB-KW"/>
</dbReference>
<dbReference type="InterPro" id="IPR003660">
    <property type="entry name" value="HAMP_dom"/>
</dbReference>
<evidence type="ECO:0000256" key="5">
    <source>
        <dbReference type="ARBA" id="ARBA00022989"/>
    </source>
</evidence>
<dbReference type="Pfam" id="PF00672">
    <property type="entry name" value="HAMP"/>
    <property type="match status" value="1"/>
</dbReference>
<feature type="region of interest" description="Disordered" evidence="10">
    <location>
        <begin position="718"/>
        <end position="742"/>
    </location>
</feature>
<dbReference type="Proteomes" id="UP000198870">
    <property type="component" value="Unassembled WGS sequence"/>
</dbReference>
<feature type="compositionally biased region" description="Acidic residues" evidence="10">
    <location>
        <begin position="984"/>
        <end position="993"/>
    </location>
</feature>
<dbReference type="PROSITE" id="PS50111">
    <property type="entry name" value="CHEMOTAXIS_TRANSDUC_2"/>
    <property type="match status" value="1"/>
</dbReference>
<dbReference type="GO" id="GO:0007165">
    <property type="term" value="P:signal transduction"/>
    <property type="evidence" value="ECO:0007669"/>
    <property type="project" value="UniProtKB-KW"/>
</dbReference>
<feature type="domain" description="HAMP" evidence="13">
    <location>
        <begin position="607"/>
        <end position="659"/>
    </location>
</feature>
<dbReference type="GO" id="GO:0004888">
    <property type="term" value="F:transmembrane signaling receptor activity"/>
    <property type="evidence" value="ECO:0007669"/>
    <property type="project" value="TreeGrafter"/>
</dbReference>
<evidence type="ECO:0000256" key="9">
    <source>
        <dbReference type="SAM" id="Coils"/>
    </source>
</evidence>
<evidence type="ECO:0000256" key="10">
    <source>
        <dbReference type="SAM" id="MobiDB-lite"/>
    </source>
</evidence>
<organism evidence="14 15">
    <name type="scientific">Desulfoluna spongiiphila</name>
    <dbReference type="NCBI Taxonomy" id="419481"/>
    <lineage>
        <taxon>Bacteria</taxon>
        <taxon>Pseudomonadati</taxon>
        <taxon>Thermodesulfobacteriota</taxon>
        <taxon>Desulfobacteria</taxon>
        <taxon>Desulfobacterales</taxon>
        <taxon>Desulfolunaceae</taxon>
        <taxon>Desulfoluna</taxon>
    </lineage>
</organism>
<evidence type="ECO:0000256" key="6">
    <source>
        <dbReference type="ARBA" id="ARBA00023136"/>
    </source>
</evidence>
<feature type="region of interest" description="Disordered" evidence="10">
    <location>
        <begin position="942"/>
        <end position="993"/>
    </location>
</feature>
<dbReference type="InterPro" id="IPR033479">
    <property type="entry name" value="dCache_1"/>
</dbReference>
<evidence type="ECO:0000256" key="11">
    <source>
        <dbReference type="SAM" id="Phobius"/>
    </source>
</evidence>
<dbReference type="GO" id="GO:0005886">
    <property type="term" value="C:plasma membrane"/>
    <property type="evidence" value="ECO:0007669"/>
    <property type="project" value="UniProtKB-SubCell"/>
</dbReference>
<dbReference type="PANTHER" id="PTHR43531:SF11">
    <property type="entry name" value="METHYL-ACCEPTING CHEMOTAXIS PROTEIN 3"/>
    <property type="match status" value="1"/>
</dbReference>
<dbReference type="SMART" id="SM00283">
    <property type="entry name" value="MA"/>
    <property type="match status" value="1"/>
</dbReference>
<keyword evidence="4 11" id="KW-0812">Transmembrane</keyword>
<dbReference type="SMART" id="SM00304">
    <property type="entry name" value="HAMP"/>
    <property type="match status" value="1"/>
</dbReference>
<evidence type="ECO:0000313" key="15">
    <source>
        <dbReference type="Proteomes" id="UP000198870"/>
    </source>
</evidence>
<dbReference type="FunFam" id="1.10.287.950:FF:000001">
    <property type="entry name" value="Methyl-accepting chemotaxis sensory transducer"/>
    <property type="match status" value="1"/>
</dbReference>
<dbReference type="CDD" id="cd11386">
    <property type="entry name" value="MCP_signal"/>
    <property type="match status" value="1"/>
</dbReference>
<evidence type="ECO:0000256" key="7">
    <source>
        <dbReference type="ARBA" id="ARBA00029447"/>
    </source>
</evidence>
<dbReference type="PANTHER" id="PTHR43531">
    <property type="entry name" value="PROTEIN ICFG"/>
    <property type="match status" value="1"/>
</dbReference>
<dbReference type="Gene3D" id="1.10.287.950">
    <property type="entry name" value="Methyl-accepting chemotaxis protein"/>
    <property type="match status" value="1"/>
</dbReference>
<proteinExistence type="inferred from homology"/>
<dbReference type="InterPro" id="IPR004089">
    <property type="entry name" value="MCPsignal_dom"/>
</dbReference>
<evidence type="ECO:0000256" key="2">
    <source>
        <dbReference type="ARBA" id="ARBA00022475"/>
    </source>
</evidence>
<dbReference type="Pfam" id="PF02743">
    <property type="entry name" value="dCache_1"/>
    <property type="match status" value="1"/>
</dbReference>
<evidence type="ECO:0000256" key="8">
    <source>
        <dbReference type="PROSITE-ProRule" id="PRU00284"/>
    </source>
</evidence>
<name>A0A1G5F569_9BACT</name>
<dbReference type="AlphaFoldDB" id="A0A1G5F569"/>
<dbReference type="EMBL" id="FMUX01000007">
    <property type="protein sequence ID" value="SCY34385.1"/>
    <property type="molecule type" value="Genomic_DNA"/>
</dbReference>
<dbReference type="CDD" id="cd18774">
    <property type="entry name" value="PDC2_HK_sensor"/>
    <property type="match status" value="1"/>
</dbReference>
<dbReference type="STRING" id="419481.SAMN05216233_107149"/>
<gene>
    <name evidence="14" type="ORF">SAMN05216233_107149</name>
</gene>
<evidence type="ECO:0000259" key="13">
    <source>
        <dbReference type="PROSITE" id="PS50885"/>
    </source>
</evidence>
<dbReference type="OrthoDB" id="5422635at2"/>
<evidence type="ECO:0000256" key="3">
    <source>
        <dbReference type="ARBA" id="ARBA00022500"/>
    </source>
</evidence>
<dbReference type="InterPro" id="IPR051310">
    <property type="entry name" value="MCP_chemotaxis"/>
</dbReference>
<feature type="compositionally biased region" description="Basic residues" evidence="10">
    <location>
        <begin position="942"/>
        <end position="952"/>
    </location>
</feature>